<evidence type="ECO:0000313" key="3">
    <source>
        <dbReference type="EMBL" id="KAI0510641.1"/>
    </source>
</evidence>
<sequence>MNILNEFLLFVSLLLLLLVLHDSLKLERRSRAQGEGEKQHPPVIGRVRDSWFIPVFRSSSSSPKPAGPKPSHPSATTPPLAAGETSPFPTSFPSISTTANFEIQDFEFRKPSKFGFSI</sequence>
<dbReference type="EMBL" id="JAGYWB010000009">
    <property type="protein sequence ID" value="KAI0510641.1"/>
    <property type="molecule type" value="Genomic_DNA"/>
</dbReference>
<comment type="caution">
    <text evidence="4">The sequence shown here is derived from an EMBL/GenBank/DDBJ whole genome shotgun (WGS) entry which is preliminary data.</text>
</comment>
<keyword evidence="2" id="KW-0732">Signal</keyword>
<proteinExistence type="predicted"/>
<feature type="signal peptide" evidence="2">
    <location>
        <begin position="1"/>
        <end position="23"/>
    </location>
</feature>
<feature type="region of interest" description="Disordered" evidence="1">
    <location>
        <begin position="58"/>
        <end position="93"/>
    </location>
</feature>
<reference evidence="4" key="1">
    <citation type="journal article" date="2022" name="Front. Genet.">
        <title>Chromosome-Scale Assembly of the Dendrobium nobile Genome Provides Insights Into the Molecular Mechanism of the Biosynthesis of the Medicinal Active Ingredient of Dendrobium.</title>
        <authorList>
            <person name="Xu Q."/>
            <person name="Niu S.-C."/>
            <person name="Li K.-L."/>
            <person name="Zheng P.-J."/>
            <person name="Zhang X.-J."/>
            <person name="Jia Y."/>
            <person name="Liu Y."/>
            <person name="Niu Y.-X."/>
            <person name="Yu L.-H."/>
            <person name="Chen D.-F."/>
            <person name="Zhang G.-Q."/>
        </authorList>
    </citation>
    <scope>NUCLEOTIDE SEQUENCE</scope>
    <source>
        <tissue evidence="4">Leaf</tissue>
    </source>
</reference>
<evidence type="ECO:0000313" key="5">
    <source>
        <dbReference type="Proteomes" id="UP000829196"/>
    </source>
</evidence>
<dbReference type="EMBL" id="JAGYWB010000009">
    <property type="protein sequence ID" value="KAI0510643.1"/>
    <property type="molecule type" value="Genomic_DNA"/>
</dbReference>
<evidence type="ECO:0000256" key="2">
    <source>
        <dbReference type="SAM" id="SignalP"/>
    </source>
</evidence>
<gene>
    <name evidence="3" type="ORF">KFK09_011249</name>
    <name evidence="4" type="ORF">KFK09_011251</name>
</gene>
<protein>
    <submittedName>
        <fullName evidence="4">Uncharacterized protein</fullName>
    </submittedName>
</protein>
<accession>A0A8T3BE28</accession>
<evidence type="ECO:0000256" key="1">
    <source>
        <dbReference type="SAM" id="MobiDB-lite"/>
    </source>
</evidence>
<dbReference type="Proteomes" id="UP000829196">
    <property type="component" value="Unassembled WGS sequence"/>
</dbReference>
<evidence type="ECO:0000313" key="4">
    <source>
        <dbReference type="EMBL" id="KAI0510643.1"/>
    </source>
</evidence>
<dbReference type="AlphaFoldDB" id="A0A8T3BE28"/>
<keyword evidence="5" id="KW-1185">Reference proteome</keyword>
<organism evidence="4 5">
    <name type="scientific">Dendrobium nobile</name>
    <name type="common">Orchid</name>
    <dbReference type="NCBI Taxonomy" id="94219"/>
    <lineage>
        <taxon>Eukaryota</taxon>
        <taxon>Viridiplantae</taxon>
        <taxon>Streptophyta</taxon>
        <taxon>Embryophyta</taxon>
        <taxon>Tracheophyta</taxon>
        <taxon>Spermatophyta</taxon>
        <taxon>Magnoliopsida</taxon>
        <taxon>Liliopsida</taxon>
        <taxon>Asparagales</taxon>
        <taxon>Orchidaceae</taxon>
        <taxon>Epidendroideae</taxon>
        <taxon>Malaxideae</taxon>
        <taxon>Dendrobiinae</taxon>
        <taxon>Dendrobium</taxon>
    </lineage>
</organism>
<name>A0A8T3BE28_DENNO</name>
<feature type="chain" id="PRO_5036276177" evidence="2">
    <location>
        <begin position="24"/>
        <end position="118"/>
    </location>
</feature>